<dbReference type="EnsemblMetazoa" id="Aqu2.1.26067_001">
    <property type="protein sequence ID" value="Aqu2.1.26067_001"/>
    <property type="gene ID" value="Aqu2.1.26067"/>
</dbReference>
<reference evidence="1" key="1">
    <citation type="submission" date="2017-05" db="UniProtKB">
        <authorList>
            <consortium name="EnsemblMetazoa"/>
        </authorList>
    </citation>
    <scope>IDENTIFICATION</scope>
</reference>
<evidence type="ECO:0000313" key="1">
    <source>
        <dbReference type="EnsemblMetazoa" id="Aqu2.1.26067_001"/>
    </source>
</evidence>
<sequence>MHIILKEVECSTVPTFSNFLLPLLSKYSPYSSNFKFCPGIDELTNNDFRLIVPLDPKSLRRVECPI</sequence>
<dbReference type="AlphaFoldDB" id="A0A1X7UE77"/>
<name>A0A1X7UE77_AMPQE</name>
<protein>
    <submittedName>
        <fullName evidence="1">Uncharacterized protein</fullName>
    </submittedName>
</protein>
<organism evidence="1">
    <name type="scientific">Amphimedon queenslandica</name>
    <name type="common">Sponge</name>
    <dbReference type="NCBI Taxonomy" id="400682"/>
    <lineage>
        <taxon>Eukaryota</taxon>
        <taxon>Metazoa</taxon>
        <taxon>Porifera</taxon>
        <taxon>Demospongiae</taxon>
        <taxon>Heteroscleromorpha</taxon>
        <taxon>Haplosclerida</taxon>
        <taxon>Niphatidae</taxon>
        <taxon>Amphimedon</taxon>
    </lineage>
</organism>
<dbReference type="InParanoid" id="A0A1X7UE77"/>
<accession>A0A1X7UE77</accession>
<proteinExistence type="predicted"/>